<dbReference type="SUPFAM" id="SSF143011">
    <property type="entry name" value="RelE-like"/>
    <property type="match status" value="1"/>
</dbReference>
<sequence>MAYHVEIEPRARRQIAALPREVQRRITNALAQLEEQPRPPGAKRLTGHDCTYRIRVGTYRVLYEIADHVRVILVIEVAHRREVYDRLRRRRR</sequence>
<dbReference type="Gene3D" id="3.30.2310.20">
    <property type="entry name" value="RelE-like"/>
    <property type="match status" value="1"/>
</dbReference>
<gene>
    <name evidence="2" type="ORF">ETSY1_47080</name>
</gene>
<evidence type="ECO:0000256" key="1">
    <source>
        <dbReference type="ARBA" id="ARBA00022649"/>
    </source>
</evidence>
<geneLocation type="plasmid" evidence="2">
    <name>pTSY</name>
</geneLocation>
<dbReference type="AlphaFoldDB" id="W4M0H6"/>
<dbReference type="EMBL" id="AZHW01000039">
    <property type="protein sequence ID" value="ETX03486.1"/>
    <property type="molecule type" value="Genomic_DNA"/>
</dbReference>
<dbReference type="PANTHER" id="PTHR38813:SF1">
    <property type="entry name" value="TOXIN RELE1-RELATED"/>
    <property type="match status" value="1"/>
</dbReference>
<keyword evidence="2" id="KW-0614">Plasmid</keyword>
<reference evidence="2 3" key="1">
    <citation type="journal article" date="2014" name="Nature">
        <title>An environmental bacterial taxon with a large and distinct metabolic repertoire.</title>
        <authorList>
            <person name="Wilson M.C."/>
            <person name="Mori T."/>
            <person name="Ruckert C."/>
            <person name="Uria A.R."/>
            <person name="Helf M.J."/>
            <person name="Takada K."/>
            <person name="Gernert C."/>
            <person name="Steffens U.A."/>
            <person name="Heycke N."/>
            <person name="Schmitt S."/>
            <person name="Rinke C."/>
            <person name="Helfrich E.J."/>
            <person name="Brachmann A.O."/>
            <person name="Gurgui C."/>
            <person name="Wakimoto T."/>
            <person name="Kracht M."/>
            <person name="Crusemann M."/>
            <person name="Hentschel U."/>
            <person name="Abe I."/>
            <person name="Matsunaga S."/>
            <person name="Kalinowski J."/>
            <person name="Takeyama H."/>
            <person name="Piel J."/>
        </authorList>
    </citation>
    <scope>NUCLEOTIDE SEQUENCE [LARGE SCALE GENOMIC DNA]</scope>
    <source>
        <strain evidence="3">TSY1</strain>
        <plasmid evidence="2">pTSY</plasmid>
    </source>
</reference>
<evidence type="ECO:0008006" key="4">
    <source>
        <dbReference type="Google" id="ProtNLM"/>
    </source>
</evidence>
<organism evidence="2 3">
    <name type="scientific">Entotheonella factor</name>
    <dbReference type="NCBI Taxonomy" id="1429438"/>
    <lineage>
        <taxon>Bacteria</taxon>
        <taxon>Pseudomonadati</taxon>
        <taxon>Nitrospinota/Tectimicrobiota group</taxon>
        <taxon>Candidatus Tectimicrobiota</taxon>
        <taxon>Candidatus Entotheonellia</taxon>
        <taxon>Candidatus Entotheonellales</taxon>
        <taxon>Candidatus Entotheonellaceae</taxon>
        <taxon>Candidatus Entotheonella</taxon>
    </lineage>
</organism>
<dbReference type="InterPro" id="IPR035093">
    <property type="entry name" value="RelE/ParE_toxin_dom_sf"/>
</dbReference>
<protein>
    <recommendedName>
        <fullName evidence="4">Plasmid stabilization protein</fullName>
    </recommendedName>
</protein>
<keyword evidence="3" id="KW-1185">Reference proteome</keyword>
<dbReference type="PANTHER" id="PTHR38813">
    <property type="match status" value="1"/>
</dbReference>
<comment type="caution">
    <text evidence="2">The sequence shown here is derived from an EMBL/GenBank/DDBJ whole genome shotgun (WGS) entry which is preliminary data.</text>
</comment>
<dbReference type="HOGENOM" id="CLU_155761_3_0_7"/>
<evidence type="ECO:0000313" key="3">
    <source>
        <dbReference type="Proteomes" id="UP000019141"/>
    </source>
</evidence>
<keyword evidence="1" id="KW-1277">Toxin-antitoxin system</keyword>
<name>W4M0H6_ENTF1</name>
<dbReference type="InterPro" id="IPR007712">
    <property type="entry name" value="RelE/ParE_toxin"/>
</dbReference>
<dbReference type="InterPro" id="IPR052747">
    <property type="entry name" value="TA_system_RelE_toxin"/>
</dbReference>
<proteinExistence type="predicted"/>
<dbReference type="Proteomes" id="UP000019141">
    <property type="component" value="Unassembled WGS sequence"/>
</dbReference>
<dbReference type="Pfam" id="PF05016">
    <property type="entry name" value="ParE_toxin"/>
    <property type="match status" value="1"/>
</dbReference>
<accession>W4M0H6</accession>
<evidence type="ECO:0000313" key="2">
    <source>
        <dbReference type="EMBL" id="ETX03486.1"/>
    </source>
</evidence>